<organism evidence="1 2">
    <name type="scientific">Nibrella saemangeumensis</name>
    <dbReference type="NCBI Taxonomy" id="1084526"/>
    <lineage>
        <taxon>Bacteria</taxon>
        <taxon>Pseudomonadati</taxon>
        <taxon>Bacteroidota</taxon>
        <taxon>Cytophagia</taxon>
        <taxon>Cytophagales</taxon>
        <taxon>Spirosomataceae</taxon>
        <taxon>Nibrella</taxon>
    </lineage>
</organism>
<dbReference type="RefSeq" id="WP_345246984.1">
    <property type="nucleotide sequence ID" value="NZ_BAABHD010000076.1"/>
</dbReference>
<sequence>MKRHPEFEQALQKQLIVPAVLPNGEPFIRDGIQFYQAAENGLAMYQGRFVVFADITEKHDRLKLDSELLDAYFRFMAETDMKLMSGLLTMKPDEIQAILNERYILTQRNQQRLRLYDECKEYGIGSQVGRVFELASVWFFAEDEDPAVYDRDKAERFLKICYKYMELYSFFLHMQLSQFVPLAALSNEVTRKSIENLLESAQTDFLDFGRAILLSRTSGLKTATISSLESQMEAQKAYIGSYAYLLRSSTTSSAPGSESSSGT</sequence>
<keyword evidence="2" id="KW-1185">Reference proteome</keyword>
<evidence type="ECO:0000313" key="2">
    <source>
        <dbReference type="Proteomes" id="UP001501175"/>
    </source>
</evidence>
<proteinExistence type="predicted"/>
<name>A0ABP8NDS0_9BACT</name>
<evidence type="ECO:0000313" key="1">
    <source>
        <dbReference type="EMBL" id="GAA4464225.1"/>
    </source>
</evidence>
<gene>
    <name evidence="1" type="ORF">GCM10023189_43220</name>
</gene>
<reference evidence="2" key="1">
    <citation type="journal article" date="2019" name="Int. J. Syst. Evol. Microbiol.">
        <title>The Global Catalogue of Microorganisms (GCM) 10K type strain sequencing project: providing services to taxonomists for standard genome sequencing and annotation.</title>
        <authorList>
            <consortium name="The Broad Institute Genomics Platform"/>
            <consortium name="The Broad Institute Genome Sequencing Center for Infectious Disease"/>
            <person name="Wu L."/>
            <person name="Ma J."/>
        </authorList>
    </citation>
    <scope>NUCLEOTIDE SEQUENCE [LARGE SCALE GENOMIC DNA]</scope>
    <source>
        <strain evidence="2">JCM 17927</strain>
    </source>
</reference>
<dbReference type="Proteomes" id="UP001501175">
    <property type="component" value="Unassembled WGS sequence"/>
</dbReference>
<protein>
    <submittedName>
        <fullName evidence="1">Uncharacterized protein</fullName>
    </submittedName>
</protein>
<dbReference type="EMBL" id="BAABHD010000076">
    <property type="protein sequence ID" value="GAA4464225.1"/>
    <property type="molecule type" value="Genomic_DNA"/>
</dbReference>
<accession>A0ABP8NDS0</accession>
<comment type="caution">
    <text evidence="1">The sequence shown here is derived from an EMBL/GenBank/DDBJ whole genome shotgun (WGS) entry which is preliminary data.</text>
</comment>